<proteinExistence type="inferred from homology"/>
<keyword evidence="3 10" id="KW-0813">Transport</keyword>
<name>A0ABU6JLD0_9GAMM</name>
<dbReference type="PROSITE" id="PS50928">
    <property type="entry name" value="ABC_TM1"/>
    <property type="match status" value="1"/>
</dbReference>
<evidence type="ECO:0000256" key="9">
    <source>
        <dbReference type="ARBA" id="ARBA00023136"/>
    </source>
</evidence>
<keyword evidence="5" id="KW-0997">Cell inner membrane</keyword>
<dbReference type="PANTHER" id="PTHR30614:SF0">
    <property type="entry name" value="L-CYSTINE TRANSPORT SYSTEM PERMEASE PROTEIN TCYL"/>
    <property type="match status" value="1"/>
</dbReference>
<dbReference type="Pfam" id="PF00528">
    <property type="entry name" value="BPD_transp_1"/>
    <property type="match status" value="1"/>
</dbReference>
<evidence type="ECO:0000256" key="4">
    <source>
        <dbReference type="ARBA" id="ARBA00022475"/>
    </source>
</evidence>
<dbReference type="InterPro" id="IPR043429">
    <property type="entry name" value="ArtM/GltK/GlnP/TcyL/YhdX-like"/>
</dbReference>
<organism evidence="12 13">
    <name type="scientific">Brenneria populi</name>
    <dbReference type="NCBI Taxonomy" id="1505588"/>
    <lineage>
        <taxon>Bacteria</taxon>
        <taxon>Pseudomonadati</taxon>
        <taxon>Pseudomonadota</taxon>
        <taxon>Gammaproteobacteria</taxon>
        <taxon>Enterobacterales</taxon>
        <taxon>Pectobacteriaceae</taxon>
        <taxon>Brenneria</taxon>
    </lineage>
</organism>
<evidence type="ECO:0000256" key="10">
    <source>
        <dbReference type="RuleBase" id="RU363032"/>
    </source>
</evidence>
<dbReference type="InterPro" id="IPR010065">
    <property type="entry name" value="AA_ABC_transptr_permease_3TM"/>
</dbReference>
<evidence type="ECO:0000256" key="2">
    <source>
        <dbReference type="ARBA" id="ARBA00010072"/>
    </source>
</evidence>
<keyword evidence="7" id="KW-0029">Amino-acid transport</keyword>
<feature type="transmembrane region" description="Helical" evidence="10">
    <location>
        <begin position="54"/>
        <end position="75"/>
    </location>
</feature>
<evidence type="ECO:0000256" key="1">
    <source>
        <dbReference type="ARBA" id="ARBA00004429"/>
    </source>
</evidence>
<comment type="subcellular location">
    <subcellularLocation>
        <location evidence="1">Cell inner membrane</location>
        <topology evidence="1">Multi-pass membrane protein</topology>
    </subcellularLocation>
    <subcellularLocation>
        <location evidence="10">Cell membrane</location>
        <topology evidence="10">Multi-pass membrane protein</topology>
    </subcellularLocation>
</comment>
<feature type="transmembrane region" description="Helical" evidence="10">
    <location>
        <begin position="187"/>
        <end position="205"/>
    </location>
</feature>
<reference evidence="12 13" key="1">
    <citation type="journal article" date="2017" name="Int. J. Syst. Evol. Microbiol.">
        <title>Brenneria populi subsp. brevivirga subsp. nov. isolated from symptomatic bark of Populus x euramericana canker, and description of Brenneria populi subsp. populi subsp. nov.</title>
        <authorList>
            <person name="Zheng M.H."/>
            <person name="Piao C.G."/>
            <person name="Xue H."/>
            <person name="Guo M.W."/>
            <person name="Li Y."/>
        </authorList>
    </citation>
    <scope>NUCLEOTIDE SEQUENCE [LARGE SCALE GENOMIC DNA]</scope>
    <source>
        <strain evidence="12 13">D9-5</strain>
    </source>
</reference>
<evidence type="ECO:0000256" key="6">
    <source>
        <dbReference type="ARBA" id="ARBA00022692"/>
    </source>
</evidence>
<sequence>MNFDFSLIYDNYAAISEGIGITLLVTLLAFIFALTLGVLVGVLRSNKGVIESMLSIYVSFFRGTPLLIQIFIIYYGLPSIGVNMERYSAAIIALGLNSAAYISEIIRGGLKSVGKGQIDAAWMLGLNRLETTLFIVVPQALRVSLPALVNTFTLILKDSSLISVLSIMELTRVGQLIYTRTYKPLEVYVMVALIYYLLVMSVVFLSKRLENKMNF</sequence>
<protein>
    <submittedName>
        <fullName evidence="12">Amino acid ABC transporter permease</fullName>
    </submittedName>
</protein>
<dbReference type="Gene3D" id="1.10.3720.10">
    <property type="entry name" value="MetI-like"/>
    <property type="match status" value="1"/>
</dbReference>
<accession>A0ABU6JLD0</accession>
<comment type="caution">
    <text evidence="12">The sequence shown here is derived from an EMBL/GenBank/DDBJ whole genome shotgun (WGS) entry which is preliminary data.</text>
</comment>
<dbReference type="NCBIfam" id="TIGR01726">
    <property type="entry name" value="HEQRo_perm_3TM"/>
    <property type="match status" value="1"/>
</dbReference>
<dbReference type="PANTHER" id="PTHR30614">
    <property type="entry name" value="MEMBRANE COMPONENT OF AMINO ACID ABC TRANSPORTER"/>
    <property type="match status" value="1"/>
</dbReference>
<keyword evidence="6 10" id="KW-0812">Transmembrane</keyword>
<dbReference type="InterPro" id="IPR000515">
    <property type="entry name" value="MetI-like"/>
</dbReference>
<keyword evidence="9 10" id="KW-0472">Membrane</keyword>
<feature type="domain" description="ABC transmembrane type-1" evidence="11">
    <location>
        <begin position="19"/>
        <end position="206"/>
    </location>
</feature>
<keyword evidence="4" id="KW-1003">Cell membrane</keyword>
<comment type="similarity">
    <text evidence="2">Belongs to the binding-protein-dependent transport system permease family. HisMQ subfamily.</text>
</comment>
<dbReference type="InterPro" id="IPR035906">
    <property type="entry name" value="MetI-like_sf"/>
</dbReference>
<evidence type="ECO:0000256" key="3">
    <source>
        <dbReference type="ARBA" id="ARBA00022448"/>
    </source>
</evidence>
<keyword evidence="13" id="KW-1185">Reference proteome</keyword>
<feature type="transmembrane region" description="Helical" evidence="10">
    <location>
        <begin position="20"/>
        <end position="42"/>
    </location>
</feature>
<dbReference type="EMBL" id="JAYWTM010000001">
    <property type="protein sequence ID" value="MEC5341474.1"/>
    <property type="molecule type" value="Genomic_DNA"/>
</dbReference>
<dbReference type="Proteomes" id="UP001309705">
    <property type="component" value="Unassembled WGS sequence"/>
</dbReference>
<dbReference type="SUPFAM" id="SSF161098">
    <property type="entry name" value="MetI-like"/>
    <property type="match status" value="1"/>
</dbReference>
<evidence type="ECO:0000313" key="13">
    <source>
        <dbReference type="Proteomes" id="UP001309705"/>
    </source>
</evidence>
<evidence type="ECO:0000313" key="12">
    <source>
        <dbReference type="EMBL" id="MEC5341474.1"/>
    </source>
</evidence>
<evidence type="ECO:0000256" key="5">
    <source>
        <dbReference type="ARBA" id="ARBA00022519"/>
    </source>
</evidence>
<gene>
    <name evidence="12" type="ORF">VSX58_02445</name>
</gene>
<evidence type="ECO:0000256" key="7">
    <source>
        <dbReference type="ARBA" id="ARBA00022970"/>
    </source>
</evidence>
<evidence type="ECO:0000256" key="8">
    <source>
        <dbReference type="ARBA" id="ARBA00022989"/>
    </source>
</evidence>
<dbReference type="CDD" id="cd06261">
    <property type="entry name" value="TM_PBP2"/>
    <property type="match status" value="1"/>
</dbReference>
<keyword evidence="8 10" id="KW-1133">Transmembrane helix</keyword>
<evidence type="ECO:0000259" key="11">
    <source>
        <dbReference type="PROSITE" id="PS50928"/>
    </source>
</evidence>